<organism evidence="2">
    <name type="scientific">Babesia bovis</name>
    <dbReference type="NCBI Taxonomy" id="5865"/>
    <lineage>
        <taxon>Eukaryota</taxon>
        <taxon>Sar</taxon>
        <taxon>Alveolata</taxon>
        <taxon>Apicomplexa</taxon>
        <taxon>Aconoidasida</taxon>
        <taxon>Piroplasmida</taxon>
        <taxon>Babesiidae</taxon>
        <taxon>Babesia</taxon>
    </lineage>
</organism>
<evidence type="ECO:0000313" key="2">
    <source>
        <dbReference type="EMBL" id="EDO05569.1"/>
    </source>
</evidence>
<sequence>MGGRLSTKRSSSRKCSGKASIFELLLQLTKLEVTDTDSSELDEWMQQLFVTSIDDVSYDAIETYFKNFVFYNLLQANLSHGHIAKYWERYALFLRYIMDKDRATTLREFDLNDGDPIKTLLTEESVDDGSNKPSTEEPPVKQDISCPTNPHNSGSRPSTGNNDPNAESLYMAFGLDDEPGGRQMGLGRRLMAKARALEMEEARNRMITSQESVTSELCDMVVNEPLGENVTEIYEKLRSGKGDTTKYLTPFVISKIFMKCLVDSLNAVELLFHMDYLSYYLEWTTKPIYKLNADDGISLVKGDVTNRSDGSNNEVNTGQNSDLNEEGPDDIDENPCVTDNVVKEIKKLVKLRSANETVPITAVIRMEAPLILLEEAITSAAAEAWSSPTLEAMKRGYCFIDHKMRIFSLKSIENILKNTNEVVEFMVIPFCTINYGGANVSSNLQNLTTTLIEYVTANIIPHTNAHDTFIKATQSMAADLLTILLSTIVMTPYICTFATSNQDFTYPTSFTWITRIHKRTKAVAPYYYIHMECLRQQMIENPEKLSVKQLQHVVDYYNKKHAPMAYWMLESMRHKIGRSHFMALIQCLIRLFSTTTHHTGHKRHLNNLRNHAVMYILLLVNAEERDQVIFLDEQGKPKESSSSSDASDYDGAEVEAIMRRARLLIPYNLQDQFTKQKTWSFKWVCDVVLPSQMAALAKAMQNMPPTKICNNELWLMLVELLMNDSNFKFTFYAKPAAFIKELMASIKTICILPKEHGKHDPERKSRSKSNTIPTTASPYIRTAIKLLTHYVVHQKVVPYLVAS</sequence>
<feature type="region of interest" description="Disordered" evidence="1">
    <location>
        <begin position="304"/>
        <end position="334"/>
    </location>
</feature>
<evidence type="ECO:0000256" key="1">
    <source>
        <dbReference type="SAM" id="MobiDB-lite"/>
    </source>
</evidence>
<dbReference type="AlphaFoldDB" id="A7AWZ1"/>
<accession>A7AWZ1</accession>
<protein>
    <submittedName>
        <fullName evidence="2">Uncharacterized protein</fullName>
    </submittedName>
</protein>
<gene>
    <name evidence="2" type="ORF">BBOV_I004880</name>
</gene>
<feature type="compositionally biased region" description="Polar residues" evidence="1">
    <location>
        <begin position="305"/>
        <end position="322"/>
    </location>
</feature>
<reference evidence="2" key="1">
    <citation type="journal article" date="2007" name="PLoS Pathog.">
        <title>Genome sequence of Babesia bovis and comparative analysis of apicomplexan hemoprotozoa.</title>
        <authorList>
            <person name="Brayton K.A."/>
            <person name="Lau A.O.T."/>
            <person name="Herndon D.R."/>
            <person name="Hannick L."/>
            <person name="Kappmeyer L.S."/>
            <person name="Berens S.J."/>
            <person name="Bidwell S.L."/>
            <person name="Brown W.C."/>
            <person name="Crabtree J."/>
            <person name="Fadrosh D."/>
            <person name="Feldblum T."/>
            <person name="Forberger H.A."/>
            <person name="Haas B.J."/>
            <person name="Howell J.M."/>
            <person name="Khouri H."/>
            <person name="Koo H."/>
            <person name="Mann D.J."/>
            <person name="Norimine J."/>
            <person name="Paulsen I.T."/>
            <person name="Radune D."/>
            <person name="Ren Q."/>
            <person name="Smith R.K. Jr."/>
            <person name="Suarez C.E."/>
            <person name="White O."/>
            <person name="Wortman J.R."/>
            <person name="Knowles D.P. Jr."/>
            <person name="McElwain T.F."/>
            <person name="Nene V.M."/>
        </authorList>
    </citation>
    <scope>NUCLEOTIDE SEQUENCE [LARGE SCALE GENOMIC DNA]</scope>
    <source>
        <strain evidence="2">T2Bo</strain>
    </source>
</reference>
<feature type="compositionally biased region" description="Acidic residues" evidence="1">
    <location>
        <begin position="323"/>
        <end position="333"/>
    </location>
</feature>
<dbReference type="InParanoid" id="A7AWZ1"/>
<dbReference type="VEuPathDB" id="PiroplasmaDB:BBOV_I004880"/>
<reference evidence="2" key="2">
    <citation type="submission" date="2007-08" db="EMBL/GenBank/DDBJ databases">
        <authorList>
            <person name="Nene V."/>
        </authorList>
    </citation>
    <scope>NUCLEOTIDE SEQUENCE</scope>
    <source>
        <strain evidence="2">T2Bo</strain>
    </source>
</reference>
<name>A7AWZ1_BABBO</name>
<feature type="compositionally biased region" description="Polar residues" evidence="1">
    <location>
        <begin position="145"/>
        <end position="165"/>
    </location>
</feature>
<comment type="caution">
    <text evidence="2">The sequence shown here is derived from an EMBL/GenBank/DDBJ whole genome shotgun (WGS) entry which is preliminary data.</text>
</comment>
<dbReference type="OMA" id="WITRIHK"/>
<proteinExistence type="predicted"/>
<feature type="region of interest" description="Disordered" evidence="1">
    <location>
        <begin position="121"/>
        <end position="168"/>
    </location>
</feature>
<dbReference type="EMBL" id="AAXT01000005">
    <property type="protein sequence ID" value="EDO05569.1"/>
    <property type="molecule type" value="Genomic_DNA"/>
</dbReference>